<dbReference type="InterPro" id="IPR012337">
    <property type="entry name" value="RNaseH-like_sf"/>
</dbReference>
<dbReference type="SUPFAM" id="SSF53098">
    <property type="entry name" value="Ribonuclease H-like"/>
    <property type="match status" value="1"/>
</dbReference>
<name>A0AAD9UW44_ACRCE</name>
<reference evidence="2" key="2">
    <citation type="journal article" date="2023" name="Science">
        <title>Genomic signatures of disease resistance in endangered staghorn corals.</title>
        <authorList>
            <person name="Vollmer S.V."/>
            <person name="Selwyn J.D."/>
            <person name="Despard B.A."/>
            <person name="Roesel C.L."/>
        </authorList>
    </citation>
    <scope>NUCLEOTIDE SEQUENCE</scope>
    <source>
        <strain evidence="2">K2</strain>
    </source>
</reference>
<feature type="domain" description="HAT C-terminal dimerisation" evidence="1">
    <location>
        <begin position="299"/>
        <end position="356"/>
    </location>
</feature>
<accession>A0AAD9UW44</accession>
<dbReference type="PANTHER" id="PTHR46289">
    <property type="entry name" value="52 KDA REPRESSOR OF THE INHIBITOR OF THE PROTEIN KINASE-LIKE PROTEIN-RELATED"/>
    <property type="match status" value="1"/>
</dbReference>
<proteinExistence type="predicted"/>
<dbReference type="InterPro" id="IPR052958">
    <property type="entry name" value="IFN-induced_PKR_regulator"/>
</dbReference>
<dbReference type="InterPro" id="IPR008906">
    <property type="entry name" value="HATC_C_dom"/>
</dbReference>
<dbReference type="EMBL" id="JARQWQ010000090">
    <property type="protein sequence ID" value="KAK2552154.1"/>
    <property type="molecule type" value="Genomic_DNA"/>
</dbReference>
<organism evidence="2 3">
    <name type="scientific">Acropora cervicornis</name>
    <name type="common">Staghorn coral</name>
    <dbReference type="NCBI Taxonomy" id="6130"/>
    <lineage>
        <taxon>Eukaryota</taxon>
        <taxon>Metazoa</taxon>
        <taxon>Cnidaria</taxon>
        <taxon>Anthozoa</taxon>
        <taxon>Hexacorallia</taxon>
        <taxon>Scleractinia</taxon>
        <taxon>Astrocoeniina</taxon>
        <taxon>Acroporidae</taxon>
        <taxon>Acropora</taxon>
    </lineage>
</organism>
<dbReference type="Proteomes" id="UP001249851">
    <property type="component" value="Unassembled WGS sequence"/>
</dbReference>
<dbReference type="GO" id="GO:0046983">
    <property type="term" value="F:protein dimerization activity"/>
    <property type="evidence" value="ECO:0007669"/>
    <property type="project" value="InterPro"/>
</dbReference>
<gene>
    <name evidence="2" type="ORF">P5673_026911</name>
</gene>
<keyword evidence="3" id="KW-1185">Reference proteome</keyword>
<protein>
    <submittedName>
        <fullName evidence="2">52 kDa repressor of the inhibitor of the protein kinase</fullName>
    </submittedName>
</protein>
<evidence type="ECO:0000313" key="2">
    <source>
        <dbReference type="EMBL" id="KAK2552154.1"/>
    </source>
</evidence>
<dbReference type="AlphaFoldDB" id="A0AAD9UW44"/>
<dbReference type="Pfam" id="PF05699">
    <property type="entry name" value="Dimer_Tnp_hAT"/>
    <property type="match status" value="1"/>
</dbReference>
<comment type="caution">
    <text evidence="2">The sequence shown here is derived from an EMBL/GenBank/DDBJ whole genome shotgun (WGS) entry which is preliminary data.</text>
</comment>
<reference evidence="2" key="1">
    <citation type="journal article" date="2023" name="G3 (Bethesda)">
        <title>Whole genome assembly and annotation of the endangered Caribbean coral Acropora cervicornis.</title>
        <authorList>
            <person name="Selwyn J.D."/>
            <person name="Vollmer S.V."/>
        </authorList>
    </citation>
    <scope>NUCLEOTIDE SEQUENCE</scope>
    <source>
        <strain evidence="2">K2</strain>
    </source>
</reference>
<dbReference type="PANTHER" id="PTHR46289:SF16">
    <property type="entry name" value="52 KDA REPRESSOR OF THE INHIBITOR OF THE PROTEIN KINASE"/>
    <property type="match status" value="1"/>
</dbReference>
<evidence type="ECO:0000259" key="1">
    <source>
        <dbReference type="Pfam" id="PF05699"/>
    </source>
</evidence>
<evidence type="ECO:0000313" key="3">
    <source>
        <dbReference type="Proteomes" id="UP001249851"/>
    </source>
</evidence>
<sequence>MIDKITQVCLFFNYSPKRNGLLTAVIQDQHPENGKKKPLITLCATRWVARIEAYDHFYASFKYTVFALEVIAHNMHHDECPEQFYGCWQTKTRTDASGLLKAITDFDFIVTFICTYSCLSHMSGLTVKLQKKTNDIFKAFSMVTEVKATYKRLRANLPTHFDEIYDQAVTMAEKVGVAPTAPRIAERQRHRANAPAVDPKEHYRVNVAVPFFDHIISELDDQFSSLTLRVSKLLGLVPSVIQESRVTAQQLTDLVDLYKDDLPSPQLFSSEFQRWKIMLQNGRIAADSCASSLKACDPDDFPNLYMLLKIAATLPVTTCECERSISTMRRLNNYMRCTMGESRLSSLALMHIKYDMPVNLEEIVNLFEGLHRG</sequence>